<name>A0A412YVV4_9FIRM</name>
<protein>
    <submittedName>
        <fullName evidence="2">Uncharacterized protein</fullName>
    </submittedName>
</protein>
<feature type="compositionally biased region" description="Basic residues" evidence="1">
    <location>
        <begin position="10"/>
        <end position="19"/>
    </location>
</feature>
<proteinExistence type="predicted"/>
<sequence>MRTGGVGGVVRRRNGKRGKGMATKKEKTKEQRIKTEKTRLKGIFKDLDENKRKLVTPLIEKAAFMSVELDDLQAKLEKDGWTSEYQNGQNQWGTKKSPEAETYIALSKNYAAVIKQLTELVPAAKRKTSRLAALREE</sequence>
<organism evidence="2 3">
    <name type="scientific">Enterocloster bolteae</name>
    <dbReference type="NCBI Taxonomy" id="208479"/>
    <lineage>
        <taxon>Bacteria</taxon>
        <taxon>Bacillati</taxon>
        <taxon>Bacillota</taxon>
        <taxon>Clostridia</taxon>
        <taxon>Lachnospirales</taxon>
        <taxon>Lachnospiraceae</taxon>
        <taxon>Enterocloster</taxon>
    </lineage>
</organism>
<evidence type="ECO:0000313" key="2">
    <source>
        <dbReference type="EMBL" id="RGV70885.1"/>
    </source>
</evidence>
<accession>A0A412YVV4</accession>
<dbReference type="AlphaFoldDB" id="A0A412YVV4"/>
<comment type="caution">
    <text evidence="2">The sequence shown here is derived from an EMBL/GenBank/DDBJ whole genome shotgun (WGS) entry which is preliminary data.</text>
</comment>
<dbReference type="EMBL" id="QRZM01000018">
    <property type="protein sequence ID" value="RGV70885.1"/>
    <property type="molecule type" value="Genomic_DNA"/>
</dbReference>
<reference evidence="2 3" key="1">
    <citation type="submission" date="2018-08" db="EMBL/GenBank/DDBJ databases">
        <title>A genome reference for cultivated species of the human gut microbiota.</title>
        <authorList>
            <person name="Zou Y."/>
            <person name="Xue W."/>
            <person name="Luo G."/>
        </authorList>
    </citation>
    <scope>NUCLEOTIDE SEQUENCE [LARGE SCALE GENOMIC DNA]</scope>
    <source>
        <strain evidence="2 3">AF14-18</strain>
    </source>
</reference>
<evidence type="ECO:0000313" key="3">
    <source>
        <dbReference type="Proteomes" id="UP000284543"/>
    </source>
</evidence>
<evidence type="ECO:0000256" key="1">
    <source>
        <dbReference type="SAM" id="MobiDB-lite"/>
    </source>
</evidence>
<feature type="region of interest" description="Disordered" evidence="1">
    <location>
        <begin position="1"/>
        <end position="32"/>
    </location>
</feature>
<gene>
    <name evidence="2" type="ORF">DWW02_26535</name>
</gene>
<feature type="compositionally biased region" description="Basic and acidic residues" evidence="1">
    <location>
        <begin position="23"/>
        <end position="32"/>
    </location>
</feature>
<dbReference type="Proteomes" id="UP000284543">
    <property type="component" value="Unassembled WGS sequence"/>
</dbReference>